<feature type="transmembrane region" description="Helical" evidence="8">
    <location>
        <begin position="107"/>
        <end position="128"/>
    </location>
</feature>
<evidence type="ECO:0000313" key="10">
    <source>
        <dbReference type="EMBL" id="MBC5766035.1"/>
    </source>
</evidence>
<feature type="transmembrane region" description="Helical" evidence="8">
    <location>
        <begin position="170"/>
        <end position="190"/>
    </location>
</feature>
<keyword evidence="6 8" id="KW-1133">Transmembrane helix</keyword>
<comment type="subcellular location">
    <subcellularLocation>
        <location evidence="8">Cell inner membrane</location>
        <topology evidence="8">Multi-pass membrane protein</topology>
    </subcellularLocation>
    <subcellularLocation>
        <location evidence="1">Cell membrane</location>
        <topology evidence="1">Multi-pass membrane protein</topology>
    </subcellularLocation>
</comment>
<dbReference type="InterPro" id="IPR011701">
    <property type="entry name" value="MFS"/>
</dbReference>
<feature type="transmembrane region" description="Helical" evidence="8">
    <location>
        <begin position="289"/>
        <end position="308"/>
    </location>
</feature>
<comment type="caution">
    <text evidence="10">The sequence shown here is derived from an EMBL/GenBank/DDBJ whole genome shotgun (WGS) entry which is preliminary data.</text>
</comment>
<evidence type="ECO:0000256" key="3">
    <source>
        <dbReference type="ARBA" id="ARBA00022448"/>
    </source>
</evidence>
<feature type="domain" description="Major facilitator superfamily (MFS) profile" evidence="9">
    <location>
        <begin position="16"/>
        <end position="404"/>
    </location>
</feature>
<evidence type="ECO:0000256" key="7">
    <source>
        <dbReference type="ARBA" id="ARBA00023136"/>
    </source>
</evidence>
<keyword evidence="4" id="KW-1003">Cell membrane</keyword>
<feature type="transmembrane region" description="Helical" evidence="8">
    <location>
        <begin position="140"/>
        <end position="164"/>
    </location>
</feature>
<dbReference type="Gene3D" id="1.20.1720.10">
    <property type="entry name" value="Multidrug resistance protein D"/>
    <property type="match status" value="1"/>
</dbReference>
<keyword evidence="7 8" id="KW-0472">Membrane</keyword>
<evidence type="ECO:0000256" key="2">
    <source>
        <dbReference type="ARBA" id="ARBA00006236"/>
    </source>
</evidence>
<dbReference type="Proteomes" id="UP000596827">
    <property type="component" value="Unassembled WGS sequence"/>
</dbReference>
<dbReference type="InterPro" id="IPR004812">
    <property type="entry name" value="Efflux_drug-R_Bcr/CmlA"/>
</dbReference>
<dbReference type="CDD" id="cd17320">
    <property type="entry name" value="MFS_MdfA_MDR_like"/>
    <property type="match status" value="1"/>
</dbReference>
<name>A0A923M8N3_9BURK</name>
<dbReference type="RefSeq" id="WP_187082496.1">
    <property type="nucleotide sequence ID" value="NZ_JACORU010000005.1"/>
</dbReference>
<comment type="caution">
    <text evidence="8">Lacks conserved residue(s) required for the propagation of feature annotation.</text>
</comment>
<dbReference type="GO" id="GO:0015385">
    <property type="term" value="F:sodium:proton antiporter activity"/>
    <property type="evidence" value="ECO:0007669"/>
    <property type="project" value="TreeGrafter"/>
</dbReference>
<dbReference type="NCBIfam" id="TIGR00710">
    <property type="entry name" value="efflux_Bcr_CflA"/>
    <property type="match status" value="1"/>
</dbReference>
<sequence>MNPDADRLWHGPRWALAALLAVLGMLGPFSIDTYIPAFSGIAKALDATPVQMQQTLSAYLFGFAAMNLFHGALADSFGRRPVVLWGVAVFTLASAGCALSQTIGQLVFFRALQGISTGAGIVVSRAVIRDLFPPADAQKVMSQVTIYFGVAPAIAPIIGGWLFVHMGWHSIFWFLTGVGVLLWLLVRQMLPETLHATQRQAFNVRNLMRGYWALGANPRFLMLALASGIPFNGMFLYVLSAPSFLGELLGLEPTQFFWFFVLTISGIMGGAFVSGRLAGRIEPKQQIRWGFAIMIGVSLVNVGANYAFEARAWWALPPLAIFAFGWALMVPVVTLLALDVNPERRGMASSLQAVIGSTANGFVAGAIAPLVMHSTRALALTSMLMMAIGLVAWRIVRARWPETGR</sequence>
<reference evidence="10" key="1">
    <citation type="submission" date="2020-08" db="EMBL/GenBank/DDBJ databases">
        <title>Ramlibacter sp. GTP1 16S ribosomal RNA gene genome sequencing and assembly.</title>
        <authorList>
            <person name="Kang M."/>
        </authorList>
    </citation>
    <scope>NUCLEOTIDE SEQUENCE</scope>
    <source>
        <strain evidence="10">GTP1</strain>
    </source>
</reference>
<evidence type="ECO:0000256" key="6">
    <source>
        <dbReference type="ARBA" id="ARBA00022989"/>
    </source>
</evidence>
<dbReference type="InterPro" id="IPR036259">
    <property type="entry name" value="MFS_trans_sf"/>
</dbReference>
<proteinExistence type="inferred from homology"/>
<evidence type="ECO:0000256" key="5">
    <source>
        <dbReference type="ARBA" id="ARBA00022692"/>
    </source>
</evidence>
<feature type="transmembrane region" description="Helical" evidence="8">
    <location>
        <begin position="350"/>
        <end position="371"/>
    </location>
</feature>
<dbReference type="PANTHER" id="PTHR23502">
    <property type="entry name" value="MAJOR FACILITATOR SUPERFAMILY"/>
    <property type="match status" value="1"/>
</dbReference>
<organism evidence="10 11">
    <name type="scientific">Ramlibacter albus</name>
    <dbReference type="NCBI Taxonomy" id="2079448"/>
    <lineage>
        <taxon>Bacteria</taxon>
        <taxon>Pseudomonadati</taxon>
        <taxon>Pseudomonadota</taxon>
        <taxon>Betaproteobacteria</taxon>
        <taxon>Burkholderiales</taxon>
        <taxon>Comamonadaceae</taxon>
        <taxon>Ramlibacter</taxon>
    </lineage>
</organism>
<feature type="transmembrane region" description="Helical" evidence="8">
    <location>
        <begin position="211"/>
        <end position="236"/>
    </location>
</feature>
<keyword evidence="11" id="KW-1185">Reference proteome</keyword>
<evidence type="ECO:0000256" key="1">
    <source>
        <dbReference type="ARBA" id="ARBA00004651"/>
    </source>
</evidence>
<evidence type="ECO:0000256" key="8">
    <source>
        <dbReference type="RuleBase" id="RU365088"/>
    </source>
</evidence>
<dbReference type="SUPFAM" id="SSF103473">
    <property type="entry name" value="MFS general substrate transporter"/>
    <property type="match status" value="1"/>
</dbReference>
<keyword evidence="3 8" id="KW-0813">Transport</keyword>
<evidence type="ECO:0000259" key="9">
    <source>
        <dbReference type="PROSITE" id="PS50850"/>
    </source>
</evidence>
<comment type="similarity">
    <text evidence="2 8">Belongs to the major facilitator superfamily. Bcr/CmlA family.</text>
</comment>
<dbReference type="Pfam" id="PF07690">
    <property type="entry name" value="MFS_1"/>
    <property type="match status" value="1"/>
</dbReference>
<feature type="transmembrane region" description="Helical" evidence="8">
    <location>
        <begin position="54"/>
        <end position="73"/>
    </location>
</feature>
<dbReference type="PANTHER" id="PTHR23502:SF132">
    <property type="entry name" value="POLYAMINE TRANSPORTER 2-RELATED"/>
    <property type="match status" value="1"/>
</dbReference>
<feature type="transmembrane region" description="Helical" evidence="8">
    <location>
        <begin position="82"/>
        <end position="101"/>
    </location>
</feature>
<dbReference type="GO" id="GO:0005886">
    <property type="term" value="C:plasma membrane"/>
    <property type="evidence" value="ECO:0007669"/>
    <property type="project" value="UniProtKB-SubCell"/>
</dbReference>
<feature type="transmembrane region" description="Helical" evidence="8">
    <location>
        <begin position="377"/>
        <end position="396"/>
    </location>
</feature>
<dbReference type="PROSITE" id="PS50850">
    <property type="entry name" value="MFS"/>
    <property type="match status" value="1"/>
</dbReference>
<dbReference type="GO" id="GO:0042910">
    <property type="term" value="F:xenobiotic transmembrane transporter activity"/>
    <property type="evidence" value="ECO:0007669"/>
    <property type="project" value="InterPro"/>
</dbReference>
<evidence type="ECO:0000256" key="4">
    <source>
        <dbReference type="ARBA" id="ARBA00022475"/>
    </source>
</evidence>
<evidence type="ECO:0000313" key="11">
    <source>
        <dbReference type="Proteomes" id="UP000596827"/>
    </source>
</evidence>
<dbReference type="GO" id="GO:1990961">
    <property type="term" value="P:xenobiotic detoxification by transmembrane export across the plasma membrane"/>
    <property type="evidence" value="ECO:0007669"/>
    <property type="project" value="InterPro"/>
</dbReference>
<feature type="transmembrane region" description="Helical" evidence="8">
    <location>
        <begin position="256"/>
        <end position="277"/>
    </location>
</feature>
<dbReference type="EMBL" id="JACORU010000005">
    <property type="protein sequence ID" value="MBC5766035.1"/>
    <property type="molecule type" value="Genomic_DNA"/>
</dbReference>
<dbReference type="InterPro" id="IPR020846">
    <property type="entry name" value="MFS_dom"/>
</dbReference>
<feature type="transmembrane region" description="Helical" evidence="8">
    <location>
        <begin position="314"/>
        <end position="338"/>
    </location>
</feature>
<keyword evidence="8" id="KW-0997">Cell inner membrane</keyword>
<gene>
    <name evidence="10" type="ORF">H8R02_16325</name>
</gene>
<dbReference type="AlphaFoldDB" id="A0A923M8N3"/>
<accession>A0A923M8N3</accession>
<keyword evidence="5 8" id="KW-0812">Transmembrane</keyword>
<protein>
    <recommendedName>
        <fullName evidence="8">Bcr/CflA family efflux transporter</fullName>
    </recommendedName>
</protein>